<dbReference type="EMBL" id="CP023700">
    <property type="protein sequence ID" value="QEU84559.1"/>
    <property type="molecule type" value="Genomic_DNA"/>
</dbReference>
<dbReference type="Proteomes" id="UP000327143">
    <property type="component" value="Chromosome"/>
</dbReference>
<sequence>MGLLDALLGRSKPVRPDLDRLFGLPSAAITLQAGAGFVPTGTGSVCFASVEGGAFDTLRQEVRELLDADREGAPVEYSQDTYGYTWLLVRHAPEDTASLVNDLHAVNTLLQDAGFGPQLLCSLAVFRATADPRVLALVYLYKRGTFYPFAPLPDGTERRDNALELQVRALLADDLRIEPDLGRWFPVWGAPGLGGSR</sequence>
<organism evidence="1 2">
    <name type="scientific">Streptomyces viridosporus T7A</name>
    <dbReference type="NCBI Taxonomy" id="665577"/>
    <lineage>
        <taxon>Bacteria</taxon>
        <taxon>Bacillati</taxon>
        <taxon>Actinomycetota</taxon>
        <taxon>Actinomycetes</taxon>
        <taxon>Kitasatosporales</taxon>
        <taxon>Streptomycetaceae</taxon>
        <taxon>Streptomyces</taxon>
    </lineage>
</organism>
<reference evidence="1 2" key="1">
    <citation type="submission" date="2017-09" db="EMBL/GenBank/DDBJ databases">
        <authorList>
            <person name="Lee N."/>
            <person name="Cho B.-K."/>
        </authorList>
    </citation>
    <scope>NUCLEOTIDE SEQUENCE [LARGE SCALE GENOMIC DNA]</scope>
    <source>
        <strain evidence="1 2">ATCC 39115</strain>
    </source>
</reference>
<dbReference type="RefSeq" id="WP_004991046.1">
    <property type="nucleotide sequence ID" value="NZ_CP023700.1"/>
</dbReference>
<evidence type="ECO:0000313" key="2">
    <source>
        <dbReference type="Proteomes" id="UP000327143"/>
    </source>
</evidence>
<evidence type="ECO:0000313" key="1">
    <source>
        <dbReference type="EMBL" id="QEU84559.1"/>
    </source>
</evidence>
<name>A0ABX6ABX6_STRVD</name>
<keyword evidence="2" id="KW-1185">Reference proteome</keyword>
<protein>
    <submittedName>
        <fullName evidence="1">Uncharacterized protein</fullName>
    </submittedName>
</protein>
<dbReference type="InterPro" id="IPR054383">
    <property type="entry name" value="PspAB-like"/>
</dbReference>
<accession>A0ABX6ABX6</accession>
<proteinExistence type="predicted"/>
<gene>
    <name evidence="1" type="ORF">CP969_07500</name>
</gene>
<dbReference type="Pfam" id="PF22742">
    <property type="entry name" value="PspAB"/>
    <property type="match status" value="1"/>
</dbReference>